<dbReference type="SUPFAM" id="SSF54001">
    <property type="entry name" value="Cysteine proteinases"/>
    <property type="match status" value="1"/>
</dbReference>
<dbReference type="InterPro" id="IPR053802">
    <property type="entry name" value="DUF6950"/>
</dbReference>
<dbReference type="AlphaFoldDB" id="A0A239FA81"/>
<evidence type="ECO:0000259" key="1">
    <source>
        <dbReference type="Pfam" id="PF22262"/>
    </source>
</evidence>
<feature type="domain" description="DUF6950" evidence="1">
    <location>
        <begin position="9"/>
        <end position="139"/>
    </location>
</feature>
<gene>
    <name evidence="2" type="ORF">SAMN06295912_108112</name>
</gene>
<protein>
    <recommendedName>
        <fullName evidence="1">DUF6950 domain-containing protein</fullName>
    </recommendedName>
</protein>
<dbReference type="Pfam" id="PF22262">
    <property type="entry name" value="DUF6950"/>
    <property type="match status" value="1"/>
</dbReference>
<name>A0A239FA81_9SPHN</name>
<dbReference type="InterPro" id="IPR038765">
    <property type="entry name" value="Papain-like_cys_pep_sf"/>
</dbReference>
<evidence type="ECO:0000313" key="3">
    <source>
        <dbReference type="Proteomes" id="UP000198281"/>
    </source>
</evidence>
<dbReference type="OrthoDB" id="7210727at2"/>
<accession>A0A239FA81</accession>
<evidence type="ECO:0000313" key="2">
    <source>
        <dbReference type="EMBL" id="SNS53062.1"/>
    </source>
</evidence>
<dbReference type="RefSeq" id="WP_089219398.1">
    <property type="nucleotide sequence ID" value="NZ_FZOS01000008.1"/>
</dbReference>
<reference evidence="3" key="1">
    <citation type="submission" date="2017-06" db="EMBL/GenBank/DDBJ databases">
        <authorList>
            <person name="Varghese N."/>
            <person name="Submissions S."/>
        </authorList>
    </citation>
    <scope>NUCLEOTIDE SEQUENCE [LARGE SCALE GENOMIC DNA]</scope>
    <source>
        <strain evidence="3">LNB2</strain>
    </source>
</reference>
<organism evidence="2 3">
    <name type="scientific">Edaphosphingomonas laterariae</name>
    <dbReference type="NCBI Taxonomy" id="861865"/>
    <lineage>
        <taxon>Bacteria</taxon>
        <taxon>Pseudomonadati</taxon>
        <taxon>Pseudomonadota</taxon>
        <taxon>Alphaproteobacteria</taxon>
        <taxon>Sphingomonadales</taxon>
        <taxon>Rhizorhabdaceae</taxon>
        <taxon>Edaphosphingomonas</taxon>
    </lineage>
</organism>
<proteinExistence type="predicted"/>
<keyword evidence="3" id="KW-1185">Reference proteome</keyword>
<dbReference type="EMBL" id="FZOS01000008">
    <property type="protein sequence ID" value="SNS53062.1"/>
    <property type="molecule type" value="Genomic_DNA"/>
</dbReference>
<dbReference type="Proteomes" id="UP000198281">
    <property type="component" value="Unassembled WGS sequence"/>
</dbReference>
<sequence length="145" mass="15484">MKPVLEARRDAAQATLDRYRGQPFRFGRYDCCRLAAFHLRQLGYKPALARGGSYSSALGARRALARAGFASLAEALDTLGLERIPPAAAIVGDIVQADGEDAFGALAVVLGNGRIIGWAEGHDGAEVMQMIAMNTAWRVPPCPKS</sequence>